<dbReference type="AlphaFoldDB" id="A0A662ZDY7"/>
<evidence type="ECO:0000259" key="2">
    <source>
        <dbReference type="Pfam" id="PF02774"/>
    </source>
</evidence>
<dbReference type="GO" id="GO:0046983">
    <property type="term" value="F:protein dimerization activity"/>
    <property type="evidence" value="ECO:0007669"/>
    <property type="project" value="InterPro"/>
</dbReference>
<accession>A0A662ZDY7</accession>
<reference evidence="3 4" key="1">
    <citation type="submission" date="2016-10" db="EMBL/GenBank/DDBJ databases">
        <authorList>
            <person name="Varghese N."/>
            <person name="Submissions S."/>
        </authorList>
    </citation>
    <scope>NUCLEOTIDE SEQUENCE [LARGE SCALE GENOMIC DNA]</scope>
    <source>
        <strain evidence="3 4">DSM 1361</strain>
    </source>
</reference>
<proteinExistence type="inferred from homology"/>
<dbReference type="CDD" id="cd18129">
    <property type="entry name" value="ASADH_C_USG1_like"/>
    <property type="match status" value="1"/>
</dbReference>
<dbReference type="RefSeq" id="WP_031579569.1">
    <property type="nucleotide sequence ID" value="NZ_FOXF01000001.1"/>
</dbReference>
<evidence type="ECO:0000256" key="1">
    <source>
        <dbReference type="ARBA" id="ARBA00010584"/>
    </source>
</evidence>
<evidence type="ECO:0000313" key="4">
    <source>
        <dbReference type="Proteomes" id="UP000243745"/>
    </source>
</evidence>
<dbReference type="Proteomes" id="UP000243745">
    <property type="component" value="Unassembled WGS sequence"/>
</dbReference>
<feature type="domain" description="Semialdehyde dehydrogenase dimerisation" evidence="2">
    <location>
        <begin position="138"/>
        <end position="314"/>
    </location>
</feature>
<dbReference type="GO" id="GO:0008652">
    <property type="term" value="P:amino acid biosynthetic process"/>
    <property type="evidence" value="ECO:0007669"/>
    <property type="project" value="InterPro"/>
</dbReference>
<dbReference type="CDD" id="cd17894">
    <property type="entry name" value="ASADH_USG1_N"/>
    <property type="match status" value="1"/>
</dbReference>
<name>A0A662ZDY7_9GAMM</name>
<dbReference type="Gene3D" id="3.40.50.720">
    <property type="entry name" value="NAD(P)-binding Rossmann-like Domain"/>
    <property type="match status" value="1"/>
</dbReference>
<dbReference type="OrthoDB" id="9805684at2"/>
<dbReference type="SUPFAM" id="SSF55347">
    <property type="entry name" value="Glyceraldehyde-3-phosphate dehydrogenase-like, C-terminal domain"/>
    <property type="match status" value="1"/>
</dbReference>
<organism evidence="3 4">
    <name type="scientific">Ruminobacter amylophilus</name>
    <dbReference type="NCBI Taxonomy" id="867"/>
    <lineage>
        <taxon>Bacteria</taxon>
        <taxon>Pseudomonadati</taxon>
        <taxon>Pseudomonadota</taxon>
        <taxon>Gammaproteobacteria</taxon>
        <taxon>Aeromonadales</taxon>
        <taxon>Succinivibrionaceae</taxon>
        <taxon>Ruminobacter</taxon>
    </lineage>
</organism>
<dbReference type="PANTHER" id="PTHR46278">
    <property type="entry name" value="DEHYDROGENASE, PUTATIVE-RELATED"/>
    <property type="match status" value="1"/>
</dbReference>
<evidence type="ECO:0000313" key="3">
    <source>
        <dbReference type="EMBL" id="SFO98167.1"/>
    </source>
</evidence>
<comment type="similarity">
    <text evidence="1">Belongs to the aspartate-semialdehyde dehydrogenase family.</text>
</comment>
<gene>
    <name evidence="3" type="ORF">SAMN02910344_00089</name>
</gene>
<dbReference type="PIRSF" id="PIRSF000148">
    <property type="entry name" value="ASA_dh"/>
    <property type="match status" value="1"/>
</dbReference>
<dbReference type="InterPro" id="IPR012280">
    <property type="entry name" value="Semialdhyde_DH_dimer_dom"/>
</dbReference>
<dbReference type="GO" id="GO:0016620">
    <property type="term" value="F:oxidoreductase activity, acting on the aldehyde or oxo group of donors, NAD or NADP as acceptor"/>
    <property type="evidence" value="ECO:0007669"/>
    <property type="project" value="InterPro"/>
</dbReference>
<dbReference type="EMBL" id="FOXF01000001">
    <property type="protein sequence ID" value="SFO98167.1"/>
    <property type="molecule type" value="Genomic_DNA"/>
</dbReference>
<dbReference type="Gene3D" id="3.30.360.10">
    <property type="entry name" value="Dihydrodipicolinate Reductase, domain 2"/>
    <property type="match status" value="1"/>
</dbReference>
<keyword evidence="4" id="KW-1185">Reference proteome</keyword>
<sequence>MAEIKLALLGYDTDVGKALIESMEDEGIELADYIPLSYTAEDYDAISYRGKNYQIRRVDDFEPETATVLLIAGNYSEADRLVAQARKNGLVVVDAGEVNVNDGRLFVDGLADADTDFVYDADYIVPMSSEATMLSLILKPVSERADISSVSAVMMESVSGVGDSGTAELARESISLFNMRDIAPRIFPSQMAFNVHTAVGDINYDDTTTHENNVIAELKQVLGETADVINLTSMVVPVFYGHTLSLNISFREDISLDEFKELIAAAPGVEIVDDEEITPVKFGKKEDKLYISRIRALKGQNSSFTLVAVMDNFLRGVVLNCLGIIRKLSLK</sequence>
<dbReference type="PANTHER" id="PTHR46278:SF2">
    <property type="entry name" value="ASPARTATE-SEMIALDEHYDE DEHYDROGENASE"/>
    <property type="match status" value="1"/>
</dbReference>
<dbReference type="Pfam" id="PF02774">
    <property type="entry name" value="Semialdhyde_dhC"/>
    <property type="match status" value="1"/>
</dbReference>
<protein>
    <submittedName>
        <fullName evidence="3">Aspartate-semialdehyde dehydrogenase</fullName>
    </submittedName>
</protein>